<feature type="domain" description="Tyrosine-protein phosphatase" evidence="8">
    <location>
        <begin position="49"/>
        <end position="198"/>
    </location>
</feature>
<reference evidence="10 11" key="1">
    <citation type="journal article" date="2024" name="BMC Genomics">
        <title>De novo assembly and annotation of Popillia japonica's genome with initial clues to its potential as an invasive pest.</title>
        <authorList>
            <person name="Cucini C."/>
            <person name="Boschi S."/>
            <person name="Funari R."/>
            <person name="Cardaioli E."/>
            <person name="Iannotti N."/>
            <person name="Marturano G."/>
            <person name="Paoli F."/>
            <person name="Bruttini M."/>
            <person name="Carapelli A."/>
            <person name="Frati F."/>
            <person name="Nardi F."/>
        </authorList>
    </citation>
    <scope>NUCLEOTIDE SEQUENCE [LARGE SCALE GENOMIC DNA]</scope>
    <source>
        <strain evidence="10">DMR45628</strain>
    </source>
</reference>
<dbReference type="GO" id="GO:0005737">
    <property type="term" value="C:cytoplasm"/>
    <property type="evidence" value="ECO:0007669"/>
    <property type="project" value="TreeGrafter"/>
</dbReference>
<comment type="catalytic activity">
    <reaction evidence="7">
        <text>O-phospho-L-tyrosyl-[protein] + H2O = L-tyrosyl-[protein] + phosphate</text>
        <dbReference type="Rhea" id="RHEA:10684"/>
        <dbReference type="Rhea" id="RHEA-COMP:10136"/>
        <dbReference type="Rhea" id="RHEA-COMP:20101"/>
        <dbReference type="ChEBI" id="CHEBI:15377"/>
        <dbReference type="ChEBI" id="CHEBI:43474"/>
        <dbReference type="ChEBI" id="CHEBI:46858"/>
        <dbReference type="ChEBI" id="CHEBI:61978"/>
        <dbReference type="EC" id="3.1.3.48"/>
    </reaction>
</comment>
<dbReference type="SMART" id="SM00195">
    <property type="entry name" value="DSPc"/>
    <property type="match status" value="1"/>
</dbReference>
<dbReference type="GO" id="GO:0004725">
    <property type="term" value="F:protein tyrosine phosphatase activity"/>
    <property type="evidence" value="ECO:0007669"/>
    <property type="project" value="UniProtKB-EC"/>
</dbReference>
<name>A0AAW1KQZ7_POPJA</name>
<dbReference type="GO" id="GO:0043409">
    <property type="term" value="P:negative regulation of MAPK cascade"/>
    <property type="evidence" value="ECO:0007669"/>
    <property type="project" value="TreeGrafter"/>
</dbReference>
<dbReference type="InterPro" id="IPR000387">
    <property type="entry name" value="Tyr_Pase_dom"/>
</dbReference>
<feature type="domain" description="Tyrosine specific protein phosphatases" evidence="9">
    <location>
        <begin position="120"/>
        <end position="177"/>
    </location>
</feature>
<comment type="function">
    <text evidence="7">Dual specificity phosphatase able to dephosphorylate phosphotyrosine, phosphoserine and phosphothreonine residues, with a preference for phosphotyrosine as a substrate.</text>
</comment>
<dbReference type="InterPro" id="IPR029021">
    <property type="entry name" value="Prot-tyrosine_phosphatase-like"/>
</dbReference>
<evidence type="ECO:0000256" key="7">
    <source>
        <dbReference type="RuleBase" id="RU366038"/>
    </source>
</evidence>
<dbReference type="SUPFAM" id="SSF52799">
    <property type="entry name" value="(Phosphotyrosine protein) phosphatases II"/>
    <property type="match status" value="1"/>
</dbReference>
<comment type="catalytic activity">
    <reaction evidence="5 7">
        <text>O-phospho-L-threonyl-[protein] + H2O = L-threonyl-[protein] + phosphate</text>
        <dbReference type="Rhea" id="RHEA:47004"/>
        <dbReference type="Rhea" id="RHEA-COMP:11060"/>
        <dbReference type="Rhea" id="RHEA-COMP:11605"/>
        <dbReference type="ChEBI" id="CHEBI:15377"/>
        <dbReference type="ChEBI" id="CHEBI:30013"/>
        <dbReference type="ChEBI" id="CHEBI:43474"/>
        <dbReference type="ChEBI" id="CHEBI:61977"/>
        <dbReference type="EC" id="3.1.3.16"/>
    </reaction>
</comment>
<evidence type="ECO:0000256" key="1">
    <source>
        <dbReference type="ARBA" id="ARBA00008601"/>
    </source>
</evidence>
<comment type="catalytic activity">
    <reaction evidence="4 7">
        <text>O-phospho-L-seryl-[protein] + H2O = L-seryl-[protein] + phosphate</text>
        <dbReference type="Rhea" id="RHEA:20629"/>
        <dbReference type="Rhea" id="RHEA-COMP:9863"/>
        <dbReference type="Rhea" id="RHEA-COMP:11604"/>
        <dbReference type="ChEBI" id="CHEBI:15377"/>
        <dbReference type="ChEBI" id="CHEBI:29999"/>
        <dbReference type="ChEBI" id="CHEBI:43474"/>
        <dbReference type="ChEBI" id="CHEBI:83421"/>
        <dbReference type="EC" id="3.1.3.16"/>
    </reaction>
</comment>
<sequence>MWRDAVYSGTLRPKCPDPAITGKYLNDLLDELTYSVNSNPVSSISNIHSIHKIDNCLYLGDKYAAKDRRFLLANRITHVLNCAEGCDEFQVNTSETYYRDFKIKYMGIPGHDRPSWNISVYFEQASRFIDNAIRTGGRVLVHCVVGISRSATIVIAYLMICKHMNAAEALRYVFRQRRVFPNPGFLHHLAQLNNVLFKRRSLSLTRNYY</sequence>
<dbReference type="PANTHER" id="PTHR45682:SF1">
    <property type="entry name" value="DUAL SPECIFICITY PROTEIN PHOSPHATASE 3"/>
    <property type="match status" value="1"/>
</dbReference>
<dbReference type="Proteomes" id="UP001458880">
    <property type="component" value="Unassembled WGS sequence"/>
</dbReference>
<dbReference type="InterPro" id="IPR020422">
    <property type="entry name" value="TYR_PHOSPHATASE_DUAL_dom"/>
</dbReference>
<accession>A0AAW1KQZ7</accession>
<keyword evidence="11" id="KW-1185">Reference proteome</keyword>
<dbReference type="PROSITE" id="PS50054">
    <property type="entry name" value="TYR_PHOSPHATASE_DUAL"/>
    <property type="match status" value="1"/>
</dbReference>
<dbReference type="PROSITE" id="PS50056">
    <property type="entry name" value="TYR_PHOSPHATASE_2"/>
    <property type="match status" value="1"/>
</dbReference>
<evidence type="ECO:0000256" key="3">
    <source>
        <dbReference type="ARBA" id="ARBA00022912"/>
    </source>
</evidence>
<dbReference type="InterPro" id="IPR020405">
    <property type="entry name" value="Atypical_DUSP_subfamA"/>
</dbReference>
<keyword evidence="2 7" id="KW-0378">Hydrolase</keyword>
<evidence type="ECO:0000256" key="5">
    <source>
        <dbReference type="ARBA" id="ARBA00048336"/>
    </source>
</evidence>
<dbReference type="PRINTS" id="PR01908">
    <property type="entry name" value="ADSPHPHTASE"/>
</dbReference>
<proteinExistence type="inferred from homology"/>
<dbReference type="EC" id="3.1.3.16" evidence="7"/>
<dbReference type="CDD" id="cd14515">
    <property type="entry name" value="DUSP3-like"/>
    <property type="match status" value="1"/>
</dbReference>
<dbReference type="EMBL" id="JASPKY010000182">
    <property type="protein sequence ID" value="KAK9723124.1"/>
    <property type="molecule type" value="Genomic_DNA"/>
</dbReference>
<feature type="active site" description="Phosphocysteine intermediate" evidence="6">
    <location>
        <position position="143"/>
    </location>
</feature>
<keyword evidence="3 7" id="KW-0904">Protein phosphatase</keyword>
<evidence type="ECO:0000256" key="2">
    <source>
        <dbReference type="ARBA" id="ARBA00022801"/>
    </source>
</evidence>
<dbReference type="Gene3D" id="3.90.190.10">
    <property type="entry name" value="Protein tyrosine phosphatase superfamily"/>
    <property type="match status" value="1"/>
</dbReference>
<dbReference type="GO" id="GO:0008138">
    <property type="term" value="F:protein tyrosine/serine/threonine phosphatase activity"/>
    <property type="evidence" value="ECO:0007669"/>
    <property type="project" value="UniProtKB-UniRule"/>
</dbReference>
<protein>
    <recommendedName>
        <fullName evidence="7">Dual specificity protein phosphatase</fullName>
        <ecNumber evidence="7">3.1.3.16</ecNumber>
        <ecNumber evidence="7">3.1.3.48</ecNumber>
    </recommendedName>
</protein>
<organism evidence="10 11">
    <name type="scientific">Popillia japonica</name>
    <name type="common">Japanese beetle</name>
    <dbReference type="NCBI Taxonomy" id="7064"/>
    <lineage>
        <taxon>Eukaryota</taxon>
        <taxon>Metazoa</taxon>
        <taxon>Ecdysozoa</taxon>
        <taxon>Arthropoda</taxon>
        <taxon>Hexapoda</taxon>
        <taxon>Insecta</taxon>
        <taxon>Pterygota</taxon>
        <taxon>Neoptera</taxon>
        <taxon>Endopterygota</taxon>
        <taxon>Coleoptera</taxon>
        <taxon>Polyphaga</taxon>
        <taxon>Scarabaeiformia</taxon>
        <taxon>Scarabaeidae</taxon>
        <taxon>Rutelinae</taxon>
        <taxon>Popillia</taxon>
    </lineage>
</organism>
<dbReference type="GO" id="GO:0004722">
    <property type="term" value="F:protein serine/threonine phosphatase activity"/>
    <property type="evidence" value="ECO:0007669"/>
    <property type="project" value="UniProtKB-EC"/>
</dbReference>
<dbReference type="EC" id="3.1.3.48" evidence="7"/>
<gene>
    <name evidence="10" type="ORF">QE152_g19357</name>
</gene>
<evidence type="ECO:0000256" key="6">
    <source>
        <dbReference type="PIRSR" id="PIRSR620405-1"/>
    </source>
</evidence>
<evidence type="ECO:0000313" key="11">
    <source>
        <dbReference type="Proteomes" id="UP001458880"/>
    </source>
</evidence>
<dbReference type="InterPro" id="IPR016130">
    <property type="entry name" value="Tyr_Pase_AS"/>
</dbReference>
<comment type="similarity">
    <text evidence="1 7">Belongs to the protein-tyrosine phosphatase family. Non-receptor class dual specificity subfamily.</text>
</comment>
<dbReference type="PRINTS" id="PR01909">
    <property type="entry name" value="ADSPHPHTASEA"/>
</dbReference>
<dbReference type="InterPro" id="IPR000340">
    <property type="entry name" value="Dual-sp_phosphatase_cat-dom"/>
</dbReference>
<evidence type="ECO:0000259" key="8">
    <source>
        <dbReference type="PROSITE" id="PS50054"/>
    </source>
</evidence>
<comment type="caution">
    <text evidence="10">The sequence shown here is derived from an EMBL/GenBank/DDBJ whole genome shotgun (WGS) entry which is preliminary data.</text>
</comment>
<dbReference type="GO" id="GO:0033549">
    <property type="term" value="F:MAP kinase phosphatase activity"/>
    <property type="evidence" value="ECO:0007669"/>
    <property type="project" value="TreeGrafter"/>
</dbReference>
<dbReference type="PROSITE" id="PS00383">
    <property type="entry name" value="TYR_PHOSPHATASE_1"/>
    <property type="match status" value="1"/>
</dbReference>
<dbReference type="Pfam" id="PF00782">
    <property type="entry name" value="DSPc"/>
    <property type="match status" value="1"/>
</dbReference>
<evidence type="ECO:0000313" key="10">
    <source>
        <dbReference type="EMBL" id="KAK9723124.1"/>
    </source>
</evidence>
<evidence type="ECO:0000259" key="9">
    <source>
        <dbReference type="PROSITE" id="PS50056"/>
    </source>
</evidence>
<evidence type="ECO:0000256" key="4">
    <source>
        <dbReference type="ARBA" id="ARBA00047761"/>
    </source>
</evidence>
<dbReference type="AlphaFoldDB" id="A0AAW1KQZ7"/>
<dbReference type="PANTHER" id="PTHR45682">
    <property type="entry name" value="AGAP008228-PA"/>
    <property type="match status" value="1"/>
</dbReference>